<organism evidence="1 2">
    <name type="scientific">Brassica cretica</name>
    <name type="common">Mustard</name>
    <dbReference type="NCBI Taxonomy" id="69181"/>
    <lineage>
        <taxon>Eukaryota</taxon>
        <taxon>Viridiplantae</taxon>
        <taxon>Streptophyta</taxon>
        <taxon>Embryophyta</taxon>
        <taxon>Tracheophyta</taxon>
        <taxon>Spermatophyta</taxon>
        <taxon>Magnoliopsida</taxon>
        <taxon>eudicotyledons</taxon>
        <taxon>Gunneridae</taxon>
        <taxon>Pentapetalae</taxon>
        <taxon>rosids</taxon>
        <taxon>malvids</taxon>
        <taxon>Brassicales</taxon>
        <taxon>Brassicaceae</taxon>
        <taxon>Brassiceae</taxon>
        <taxon>Brassica</taxon>
    </lineage>
</organism>
<accession>A0ABQ7BW45</accession>
<sequence length="67" mass="7232">MPLEPIANCISPKCVEVQQLTRHLGPTCYEHNRDSNGFSAPAGMDACQCLKVKEVGDLMTGELAIEA</sequence>
<proteinExistence type="predicted"/>
<dbReference type="Proteomes" id="UP000266723">
    <property type="component" value="Unassembled WGS sequence"/>
</dbReference>
<protein>
    <submittedName>
        <fullName evidence="1">Uncharacterized protein</fullName>
    </submittedName>
</protein>
<evidence type="ECO:0000313" key="2">
    <source>
        <dbReference type="Proteomes" id="UP000266723"/>
    </source>
</evidence>
<keyword evidence="2" id="KW-1185">Reference proteome</keyword>
<gene>
    <name evidence="1" type="ORF">DY000_02003354</name>
</gene>
<evidence type="ECO:0000313" key="1">
    <source>
        <dbReference type="EMBL" id="KAF3543182.1"/>
    </source>
</evidence>
<dbReference type="EMBL" id="QGKV02000832">
    <property type="protein sequence ID" value="KAF3543182.1"/>
    <property type="molecule type" value="Genomic_DNA"/>
</dbReference>
<reference evidence="1 2" key="1">
    <citation type="journal article" date="2020" name="BMC Genomics">
        <title>Intraspecific diversification of the crop wild relative Brassica cretica Lam. using demographic model selection.</title>
        <authorList>
            <person name="Kioukis A."/>
            <person name="Michalopoulou V.A."/>
            <person name="Briers L."/>
            <person name="Pirintsos S."/>
            <person name="Studholme D.J."/>
            <person name="Pavlidis P."/>
            <person name="Sarris P.F."/>
        </authorList>
    </citation>
    <scope>NUCLEOTIDE SEQUENCE [LARGE SCALE GENOMIC DNA]</scope>
    <source>
        <strain evidence="2">cv. PFS-1207/04</strain>
    </source>
</reference>
<comment type="caution">
    <text evidence="1">The sequence shown here is derived from an EMBL/GenBank/DDBJ whole genome shotgun (WGS) entry which is preliminary data.</text>
</comment>
<name>A0ABQ7BW45_BRACR</name>